<dbReference type="AlphaFoldDB" id="A0A0E9PRI1"/>
<reference evidence="2" key="2">
    <citation type="journal article" date="2015" name="Fish Shellfish Immunol.">
        <title>Early steps in the European eel (Anguilla anguilla)-Vibrio vulnificus interaction in the gills: Role of the RtxA13 toxin.</title>
        <authorList>
            <person name="Callol A."/>
            <person name="Pajuelo D."/>
            <person name="Ebbesson L."/>
            <person name="Teles M."/>
            <person name="MacKenzie S."/>
            <person name="Amaro C."/>
        </authorList>
    </citation>
    <scope>NUCLEOTIDE SEQUENCE</scope>
</reference>
<keyword evidence="1" id="KW-0472">Membrane</keyword>
<evidence type="ECO:0000313" key="2">
    <source>
        <dbReference type="EMBL" id="JAH06458.1"/>
    </source>
</evidence>
<dbReference type="EMBL" id="GBXM01102119">
    <property type="protein sequence ID" value="JAH06458.1"/>
    <property type="molecule type" value="Transcribed_RNA"/>
</dbReference>
<organism evidence="2">
    <name type="scientific">Anguilla anguilla</name>
    <name type="common">European freshwater eel</name>
    <name type="synonym">Muraena anguilla</name>
    <dbReference type="NCBI Taxonomy" id="7936"/>
    <lineage>
        <taxon>Eukaryota</taxon>
        <taxon>Metazoa</taxon>
        <taxon>Chordata</taxon>
        <taxon>Craniata</taxon>
        <taxon>Vertebrata</taxon>
        <taxon>Euteleostomi</taxon>
        <taxon>Actinopterygii</taxon>
        <taxon>Neopterygii</taxon>
        <taxon>Teleostei</taxon>
        <taxon>Anguilliformes</taxon>
        <taxon>Anguillidae</taxon>
        <taxon>Anguilla</taxon>
    </lineage>
</organism>
<keyword evidence="1" id="KW-1133">Transmembrane helix</keyword>
<accession>A0A0E9PRI1</accession>
<name>A0A0E9PRI1_ANGAN</name>
<evidence type="ECO:0000256" key="1">
    <source>
        <dbReference type="SAM" id="Phobius"/>
    </source>
</evidence>
<reference evidence="2" key="1">
    <citation type="submission" date="2014-11" db="EMBL/GenBank/DDBJ databases">
        <authorList>
            <person name="Amaro Gonzalez C."/>
        </authorList>
    </citation>
    <scope>NUCLEOTIDE SEQUENCE</scope>
</reference>
<protein>
    <submittedName>
        <fullName evidence="2">Uncharacterized protein</fullName>
    </submittedName>
</protein>
<keyword evidence="1" id="KW-0812">Transmembrane</keyword>
<proteinExistence type="predicted"/>
<sequence length="56" mass="6457">MESLVSVPIYLAKAWLIRVILHILSRLFYIVYVAKLSAPLFSRFSDMDILAMEPQS</sequence>
<feature type="transmembrane region" description="Helical" evidence="1">
    <location>
        <begin position="15"/>
        <end position="34"/>
    </location>
</feature>